<evidence type="ECO:0000313" key="2">
    <source>
        <dbReference type="Proteomes" id="UP001204953"/>
    </source>
</evidence>
<comment type="caution">
    <text evidence="1">The sequence shown here is derived from an EMBL/GenBank/DDBJ whole genome shotgun (WGS) entry which is preliminary data.</text>
</comment>
<name>A0AAE3GSR3_9CYAN</name>
<dbReference type="Proteomes" id="UP001204953">
    <property type="component" value="Unassembled WGS sequence"/>
</dbReference>
<dbReference type="RefSeq" id="WP_254012771.1">
    <property type="nucleotide sequence ID" value="NZ_JAMZMM010000160.1"/>
</dbReference>
<sequence>MNSVNIVRQTRQKTLLSLGSLFLVFLSTGCVNPFTPNLQLQSCKDAQTKVSQVQKQYNEVVAQLASPPKDEANSSSTTIIQKLQESQEEALEVCERVD</sequence>
<dbReference type="EMBL" id="JAMZMM010000160">
    <property type="protein sequence ID" value="MCP2730001.1"/>
    <property type="molecule type" value="Genomic_DNA"/>
</dbReference>
<protein>
    <submittedName>
        <fullName evidence="1">Uncharacterized protein</fullName>
    </submittedName>
</protein>
<keyword evidence="2" id="KW-1185">Reference proteome</keyword>
<reference evidence="1" key="1">
    <citation type="submission" date="2022-06" db="EMBL/GenBank/DDBJ databases">
        <title>New cyanobacteria of genus Symplocastrum in benthos of Lake Baikal.</title>
        <authorList>
            <person name="Sorokovikova E."/>
            <person name="Tikhonova I."/>
            <person name="Krasnopeev A."/>
            <person name="Evseev P."/>
            <person name="Gladkikh A."/>
            <person name="Belykh O."/>
        </authorList>
    </citation>
    <scope>NUCLEOTIDE SEQUENCE</scope>
    <source>
        <strain evidence="1">BBK-W-15</strain>
    </source>
</reference>
<gene>
    <name evidence="1" type="ORF">NJ959_16330</name>
</gene>
<accession>A0AAE3GSR3</accession>
<proteinExistence type="predicted"/>
<evidence type="ECO:0000313" key="1">
    <source>
        <dbReference type="EMBL" id="MCP2730001.1"/>
    </source>
</evidence>
<dbReference type="AlphaFoldDB" id="A0AAE3GSR3"/>
<organism evidence="1 2">
    <name type="scientific">Limnofasciculus baicalensis BBK-W-15</name>
    <dbReference type="NCBI Taxonomy" id="2699891"/>
    <lineage>
        <taxon>Bacteria</taxon>
        <taxon>Bacillati</taxon>
        <taxon>Cyanobacteriota</taxon>
        <taxon>Cyanophyceae</taxon>
        <taxon>Coleofasciculales</taxon>
        <taxon>Coleofasciculaceae</taxon>
        <taxon>Limnofasciculus</taxon>
        <taxon>Limnofasciculus baicalensis</taxon>
    </lineage>
</organism>